<reference evidence="7" key="1">
    <citation type="submission" date="2014-12" db="EMBL/GenBank/DDBJ databases">
        <title>Complete genome sequence of a multi-drug resistant Klebsiella pneumoniae.</title>
        <authorList>
            <person name="Hua X."/>
            <person name="Chen Q."/>
            <person name="Li X."/>
            <person name="Feng Y."/>
            <person name="Ruan Z."/>
            <person name="Yu Y."/>
        </authorList>
    </citation>
    <scope>NUCLEOTIDE SEQUENCE [LARGE SCALE GENOMIC DNA]</scope>
    <source>
        <strain evidence="7">5.12</strain>
    </source>
</reference>
<dbReference type="PROSITE" id="PS51257">
    <property type="entry name" value="PROKAR_LIPOPROTEIN"/>
    <property type="match status" value="1"/>
</dbReference>
<organism evidence="6 7">
    <name type="scientific">Alteromonas pelagimontana</name>
    <dbReference type="NCBI Taxonomy" id="1858656"/>
    <lineage>
        <taxon>Bacteria</taxon>
        <taxon>Pseudomonadati</taxon>
        <taxon>Pseudomonadota</taxon>
        <taxon>Gammaproteobacteria</taxon>
        <taxon>Alteromonadales</taxon>
        <taxon>Alteromonadaceae</taxon>
        <taxon>Alteromonas/Salinimonas group</taxon>
        <taxon>Alteromonas</taxon>
    </lineage>
</organism>
<accession>A0A6M4MDT1</accession>
<feature type="domain" description="Glycoside hydrolase GH146 substrate-binding" evidence="4">
    <location>
        <begin position="690"/>
        <end position="822"/>
    </location>
</feature>
<proteinExistence type="predicted"/>
<dbReference type="EMBL" id="CP052766">
    <property type="protein sequence ID" value="QJR81262.1"/>
    <property type="molecule type" value="Genomic_DNA"/>
</dbReference>
<dbReference type="Pfam" id="PF20736">
    <property type="entry name" value="Glyco_hydro127M"/>
    <property type="match status" value="1"/>
</dbReference>
<gene>
    <name evidence="6" type="ORF">CA267_010950</name>
</gene>
<dbReference type="Pfam" id="PF07944">
    <property type="entry name" value="Beta-AFase-like_GH127_cat"/>
    <property type="match status" value="1"/>
</dbReference>
<dbReference type="InterPro" id="IPR032275">
    <property type="entry name" value="DUF4986"/>
</dbReference>
<feature type="domain" description="Non-reducing end beta-L-arabinofuranosidase-like GH127 catalytic" evidence="2">
    <location>
        <begin position="63"/>
        <end position="443"/>
    </location>
</feature>
<dbReference type="AlphaFoldDB" id="A0A6M4MDT1"/>
<dbReference type="Proteomes" id="UP000219285">
    <property type="component" value="Chromosome"/>
</dbReference>
<dbReference type="Pfam" id="PF20620">
    <property type="entry name" value="DUF6805"/>
    <property type="match status" value="1"/>
</dbReference>
<evidence type="ECO:0000259" key="5">
    <source>
        <dbReference type="Pfam" id="PF20736"/>
    </source>
</evidence>
<feature type="domain" description="DUF4986" evidence="3">
    <location>
        <begin position="585"/>
        <end position="666"/>
    </location>
</feature>
<evidence type="ECO:0000259" key="4">
    <source>
        <dbReference type="Pfam" id="PF20620"/>
    </source>
</evidence>
<evidence type="ECO:0000259" key="2">
    <source>
        <dbReference type="Pfam" id="PF07944"/>
    </source>
</evidence>
<evidence type="ECO:0000313" key="6">
    <source>
        <dbReference type="EMBL" id="QJR81262.1"/>
    </source>
</evidence>
<dbReference type="GO" id="GO:0005975">
    <property type="term" value="P:carbohydrate metabolic process"/>
    <property type="evidence" value="ECO:0007669"/>
    <property type="project" value="InterPro"/>
</dbReference>
<dbReference type="RefSeq" id="WP_075607444.1">
    <property type="nucleotide sequence ID" value="NZ_CP052766.1"/>
</dbReference>
<dbReference type="InterPro" id="IPR008928">
    <property type="entry name" value="6-hairpin_glycosidase_sf"/>
</dbReference>
<sequence>MKNHQKISFWRTLVCAAVVSSLTSACSNTSAITERTSQPVQQNSTGQVLHHAENVQQLFKLSNVNISQGPFAHAQQTNLKYLLAMEPDKLLAPYLSEAGIATKADSYGNWENTGLDGHIGGHYLSALSLGWAATGDAELKSRLDYMLDELQKAQQANDGYLGGIPDGKAMWEEIRQGKIKADLFSLNDRWVPLYNIDKIFHGLRDAYLIGESEQAKTMLFTQGEWMLNITANLSDTQIQEMLYSEHGGLNEVFADMAVINGDERYMQLARKFSHQRILKPLLNNKDELTGLHANTQIPKIIGILKVAESTDDEAWEKAATFFWETVTKDRSVSIGGNSVREHFHDADDFTPMVEDAEGPETCNTYNMLKLSKLLFLHTGDTRYLDFYERATYNHILSSQHPEHGGLVYFTSMRPGHYRMYSSVHDSMWCCVGSGIENHSKYGELVYTHDENNLWVNLFMPTRLNWMEKGWLISQQTQFPDANTVSITLSKANAADSSSPVLHIRKPHWLAGEMNVKVNDEAVTVKEENGYLTLDHTWRDGDTITFDLPAKPHTEQLPDGQDYYSILYGPVVLATKVQAFENEKLNFVADDSRMGHIAAGPVCPPEALPVMLGKPEEFLASLQREEGDKLAFTTSEHVAIAKDSGGETTSRLIPFFRLHDSRYEVYWPQLSEAGFEQFVIDAKAQSDAAEALRKVTVDTITPGEQQPEVEHDFKGEGTRAGVNNGKHWRDATGWFEYTLKNPDQKARMLRITYSKGDVDRYFTISINGTTLAEVALPAKKGEGEYYTVDYPLAPDMREQTSLRLRFEANAGSVAGGIYGIRLVSK</sequence>
<evidence type="ECO:0000313" key="7">
    <source>
        <dbReference type="Proteomes" id="UP000219285"/>
    </source>
</evidence>
<dbReference type="Gene3D" id="2.60.120.260">
    <property type="entry name" value="Galactose-binding domain-like"/>
    <property type="match status" value="1"/>
</dbReference>
<dbReference type="SUPFAM" id="SSF48208">
    <property type="entry name" value="Six-hairpin glycosidases"/>
    <property type="match status" value="1"/>
</dbReference>
<feature type="domain" description="Non-reducing end beta-L-arabinofuranosidase-like GH127 middle" evidence="5">
    <location>
        <begin position="453"/>
        <end position="548"/>
    </location>
</feature>
<feature type="chain" id="PRO_5028864698" evidence="1">
    <location>
        <begin position="26"/>
        <end position="824"/>
    </location>
</feature>
<keyword evidence="1" id="KW-0732">Signal</keyword>
<reference evidence="6 7" key="2">
    <citation type="submission" date="2020-04" db="EMBL/GenBank/DDBJ databases">
        <title>Complete genome sequence of Alteromonas pelagimontana 5.12T.</title>
        <authorList>
            <person name="Sinha R.K."/>
            <person name="Krishnan K.P."/>
            <person name="Kurian J.P."/>
        </authorList>
    </citation>
    <scope>NUCLEOTIDE SEQUENCE [LARGE SCALE GENOMIC DNA]</scope>
    <source>
        <strain evidence="6 7">5.12</strain>
    </source>
</reference>
<dbReference type="InterPro" id="IPR012878">
    <property type="entry name" value="Beta-AFase-like_GH127_cat"/>
</dbReference>
<evidence type="ECO:0000259" key="3">
    <source>
        <dbReference type="Pfam" id="PF16375"/>
    </source>
</evidence>
<dbReference type="KEGG" id="apel:CA267_010950"/>
<dbReference type="PANTHER" id="PTHR31151:SF0">
    <property type="entry name" value="PROLINE-TRNA LIGASE (DUF1680)"/>
    <property type="match status" value="1"/>
</dbReference>
<evidence type="ECO:0000256" key="1">
    <source>
        <dbReference type="SAM" id="SignalP"/>
    </source>
</evidence>
<dbReference type="GO" id="GO:0016787">
    <property type="term" value="F:hydrolase activity"/>
    <property type="evidence" value="ECO:0007669"/>
    <property type="project" value="UniProtKB-KW"/>
</dbReference>
<protein>
    <submittedName>
        <fullName evidence="6">Glycosyl hydrolase</fullName>
    </submittedName>
</protein>
<dbReference type="InterPro" id="IPR046544">
    <property type="entry name" value="GH146_SB_dom"/>
</dbReference>
<dbReference type="Pfam" id="PF16375">
    <property type="entry name" value="DUF4986"/>
    <property type="match status" value="1"/>
</dbReference>
<keyword evidence="7" id="KW-1185">Reference proteome</keyword>
<name>A0A6M4MDT1_9ALTE</name>
<feature type="signal peptide" evidence="1">
    <location>
        <begin position="1"/>
        <end position="25"/>
    </location>
</feature>
<dbReference type="PANTHER" id="PTHR31151">
    <property type="entry name" value="PROLINE-TRNA LIGASE (DUF1680)"/>
    <property type="match status" value="1"/>
</dbReference>
<keyword evidence="6" id="KW-0378">Hydrolase</keyword>
<dbReference type="OrthoDB" id="9757939at2"/>
<dbReference type="InterPro" id="IPR049046">
    <property type="entry name" value="Beta-AFase-like_GH127_middle"/>
</dbReference>